<keyword evidence="4 5" id="KW-0539">Nucleus</keyword>
<organism evidence="7 8">
    <name type="scientific">Candidula unifasciata</name>
    <dbReference type="NCBI Taxonomy" id="100452"/>
    <lineage>
        <taxon>Eukaryota</taxon>
        <taxon>Metazoa</taxon>
        <taxon>Spiralia</taxon>
        <taxon>Lophotrochozoa</taxon>
        <taxon>Mollusca</taxon>
        <taxon>Gastropoda</taxon>
        <taxon>Heterobranchia</taxon>
        <taxon>Euthyneura</taxon>
        <taxon>Panpulmonata</taxon>
        <taxon>Eupulmonata</taxon>
        <taxon>Stylommatophora</taxon>
        <taxon>Helicina</taxon>
        <taxon>Helicoidea</taxon>
        <taxon>Geomitridae</taxon>
        <taxon>Candidula</taxon>
    </lineage>
</organism>
<comment type="similarity">
    <text evidence="1 5">Belongs to the NOP53 family.</text>
</comment>
<comment type="subcellular location">
    <subcellularLocation>
        <location evidence="5">Nucleus</location>
        <location evidence="5">Nucleolus</location>
    </subcellularLocation>
    <subcellularLocation>
        <location evidence="5">Nucleus</location>
        <location evidence="5">Nucleoplasm</location>
    </subcellularLocation>
</comment>
<proteinExistence type="inferred from homology"/>
<dbReference type="GO" id="GO:0005730">
    <property type="term" value="C:nucleolus"/>
    <property type="evidence" value="ECO:0007669"/>
    <property type="project" value="UniProtKB-SubCell"/>
</dbReference>
<evidence type="ECO:0000256" key="5">
    <source>
        <dbReference type="PIRNR" id="PIRNR017302"/>
    </source>
</evidence>
<reference evidence="7" key="1">
    <citation type="submission" date="2021-04" db="EMBL/GenBank/DDBJ databases">
        <authorList>
            <consortium name="Molecular Ecology Group"/>
        </authorList>
    </citation>
    <scope>NUCLEOTIDE SEQUENCE</scope>
</reference>
<evidence type="ECO:0000256" key="6">
    <source>
        <dbReference type="SAM" id="MobiDB-lite"/>
    </source>
</evidence>
<feature type="compositionally biased region" description="Basic residues" evidence="6">
    <location>
        <begin position="13"/>
        <end position="27"/>
    </location>
</feature>
<dbReference type="OrthoDB" id="5072at2759"/>
<evidence type="ECO:0000313" key="8">
    <source>
        <dbReference type="Proteomes" id="UP000678393"/>
    </source>
</evidence>
<name>A0A8S3ZRT0_9EUPU</name>
<sequence>MTAADVNTAPKLSKNRKLGKKKKKKSWRASNVEDVEEFLEDERRQIRTGGLVAEKADENLFLIDTGLKAASQGIETRSRQSRRDKLKQLRCYALLQPDPNSKPVRTPDSQNFQRGLRKKRIIDRVRERSKSQVRVAAMKQSQKYEETRKVAQAQKRQLPVVDSDLWADDKDDRESNVNKPHKRYHRKPSALKATVIPHPGASVNPSFEDHQDLLYQALVKEEERLKKERKIYNSLEAKFPNKRDAPDESTYLMEMSAGLVDDSSDDDEDGSDGDMLVSINPPVRREDRKTRKQRRVHKEEEENSKNRAKEAEIKKRENMLYEEPDLELKLSTELVASLREVKPEGHVFNDIYKSLQRRNIIEPRIRQRYKRKYKPKKFEKKSHKAVTIL</sequence>
<dbReference type="PANTHER" id="PTHR14211">
    <property type="entry name" value="GLIOMA SUPPRESSOR CANDIDATE REGION GENE 2"/>
    <property type="match status" value="1"/>
</dbReference>
<evidence type="ECO:0000256" key="3">
    <source>
        <dbReference type="ARBA" id="ARBA00022517"/>
    </source>
</evidence>
<dbReference type="GO" id="GO:0008097">
    <property type="term" value="F:5S rRNA binding"/>
    <property type="evidence" value="ECO:0007669"/>
    <property type="project" value="TreeGrafter"/>
</dbReference>
<feature type="region of interest" description="Disordered" evidence="6">
    <location>
        <begin position="165"/>
        <end position="187"/>
    </location>
</feature>
<keyword evidence="8" id="KW-1185">Reference proteome</keyword>
<comment type="function">
    <text evidence="5">May play a role in ribosome biogenesis.</text>
</comment>
<feature type="compositionally biased region" description="Basic and acidic residues" evidence="6">
    <location>
        <begin position="167"/>
        <end position="176"/>
    </location>
</feature>
<dbReference type="PANTHER" id="PTHR14211:SF7">
    <property type="entry name" value="RIBOSOME BIOGENESIS PROTEIN NOP53"/>
    <property type="match status" value="1"/>
</dbReference>
<protein>
    <recommendedName>
        <fullName evidence="2 5">Ribosome biogenesis protein NOP53</fullName>
    </recommendedName>
</protein>
<comment type="caution">
    <text evidence="7">The sequence shown here is derived from an EMBL/GenBank/DDBJ whole genome shotgun (WGS) entry which is preliminary data.</text>
</comment>
<gene>
    <name evidence="7" type="ORF">CUNI_LOCUS17735</name>
</gene>
<dbReference type="Proteomes" id="UP000678393">
    <property type="component" value="Unassembled WGS sequence"/>
</dbReference>
<feature type="region of interest" description="Disordered" evidence="6">
    <location>
        <begin position="260"/>
        <end position="310"/>
    </location>
</feature>
<evidence type="ECO:0000256" key="2">
    <source>
        <dbReference type="ARBA" id="ARBA00018339"/>
    </source>
</evidence>
<keyword evidence="3 5" id="KW-0690">Ribosome biogenesis</keyword>
<dbReference type="GO" id="GO:0000027">
    <property type="term" value="P:ribosomal large subunit assembly"/>
    <property type="evidence" value="ECO:0007669"/>
    <property type="project" value="UniProtKB-UniRule"/>
</dbReference>
<dbReference type="EMBL" id="CAJHNH020005135">
    <property type="protein sequence ID" value="CAG5132177.1"/>
    <property type="molecule type" value="Genomic_DNA"/>
</dbReference>
<feature type="region of interest" description="Disordered" evidence="6">
    <location>
        <begin position="1"/>
        <end position="27"/>
    </location>
</feature>
<dbReference type="PIRSF" id="PIRSF017302">
    <property type="entry name" value="Gltscr2"/>
    <property type="match status" value="1"/>
</dbReference>
<dbReference type="GO" id="GO:0006364">
    <property type="term" value="P:rRNA processing"/>
    <property type="evidence" value="ECO:0007669"/>
    <property type="project" value="TreeGrafter"/>
</dbReference>
<evidence type="ECO:0000256" key="1">
    <source>
        <dbReference type="ARBA" id="ARBA00008838"/>
    </source>
</evidence>
<dbReference type="Pfam" id="PF07767">
    <property type="entry name" value="Nop53"/>
    <property type="match status" value="1"/>
</dbReference>
<evidence type="ECO:0000313" key="7">
    <source>
        <dbReference type="EMBL" id="CAG5132177.1"/>
    </source>
</evidence>
<dbReference type="InterPro" id="IPR011687">
    <property type="entry name" value="Nop53/GLTSCR2"/>
</dbReference>
<feature type="compositionally biased region" description="Basic and acidic residues" evidence="6">
    <location>
        <begin position="297"/>
        <end position="310"/>
    </location>
</feature>
<evidence type="ECO:0000256" key="4">
    <source>
        <dbReference type="ARBA" id="ARBA00023242"/>
    </source>
</evidence>
<dbReference type="GO" id="GO:0005654">
    <property type="term" value="C:nucleoplasm"/>
    <property type="evidence" value="ECO:0007669"/>
    <property type="project" value="UniProtKB-SubCell"/>
</dbReference>
<accession>A0A8S3ZRT0</accession>
<dbReference type="AlphaFoldDB" id="A0A8S3ZRT0"/>
<feature type="compositionally biased region" description="Acidic residues" evidence="6">
    <location>
        <begin position="262"/>
        <end position="272"/>
    </location>
</feature>